<dbReference type="Pfam" id="PF02786">
    <property type="entry name" value="CPSase_L_D2"/>
    <property type="match status" value="2"/>
</dbReference>
<dbReference type="SUPFAM" id="SSF52440">
    <property type="entry name" value="PreATP-grasp domain"/>
    <property type="match status" value="2"/>
</dbReference>
<keyword evidence="10" id="KW-0460">Magnesium</keyword>
<dbReference type="InterPro" id="IPR058047">
    <property type="entry name" value="CPSase_preATP-grasp"/>
</dbReference>
<evidence type="ECO:0000256" key="3">
    <source>
        <dbReference type="ARBA" id="ARBA00022571"/>
    </source>
</evidence>
<evidence type="ECO:0000256" key="5">
    <source>
        <dbReference type="ARBA" id="ARBA00022605"/>
    </source>
</evidence>
<dbReference type="InterPro" id="IPR011607">
    <property type="entry name" value="MGS-like_dom"/>
</dbReference>
<dbReference type="InterPro" id="IPR036897">
    <property type="entry name" value="CarbamoylP_synth_lsu_oligo_sf"/>
</dbReference>
<comment type="subunit">
    <text evidence="14">Composed of two chains; the small (or glutamine) chain promotes the hydrolysis of glutamine to ammonia, which is used by the large (or ammonia) chain to synthesize carbamoyl phosphate. Tetramer of heterodimers (alpha,beta)4.</text>
</comment>
<feature type="domain" description="MGS-like" evidence="16">
    <location>
        <begin position="976"/>
        <end position="1108"/>
    </location>
</feature>
<dbReference type="NCBIfam" id="NF003671">
    <property type="entry name" value="PRK05294.1"/>
    <property type="match status" value="1"/>
</dbReference>
<feature type="binding site" evidence="14">
    <location>
        <position position="311"/>
    </location>
    <ligand>
        <name>Mg(2+)</name>
        <dbReference type="ChEBI" id="CHEBI:18420"/>
        <label>1</label>
    </ligand>
</feature>
<keyword evidence="5 14" id="KW-0028">Amino-acid biosynthesis</keyword>
<evidence type="ECO:0000256" key="8">
    <source>
        <dbReference type="ARBA" id="ARBA00022741"/>
    </source>
</evidence>
<dbReference type="RefSeq" id="WP_335420302.1">
    <property type="nucleotide sequence ID" value="NZ_JBALHR010000002.1"/>
</dbReference>
<accession>A0ABU8BRX2</accession>
<dbReference type="EC" id="6.3.5.5" evidence="14"/>
<evidence type="ECO:0000256" key="7">
    <source>
        <dbReference type="ARBA" id="ARBA00022737"/>
    </source>
</evidence>
<feature type="binding site" evidence="14">
    <location>
        <position position="297"/>
    </location>
    <ligand>
        <name>Mn(2+)</name>
        <dbReference type="ChEBI" id="CHEBI:29035"/>
        <label>1</label>
    </ligand>
</feature>
<dbReference type="Gene3D" id="3.30.470.20">
    <property type="entry name" value="ATP-grasp fold, B domain"/>
    <property type="match status" value="2"/>
</dbReference>
<keyword evidence="7 14" id="KW-0677">Repeat</keyword>
<feature type="binding site" evidence="14">
    <location>
        <position position="311"/>
    </location>
    <ligand>
        <name>ATP</name>
        <dbReference type="ChEBI" id="CHEBI:30616"/>
        <label>1</label>
    </ligand>
</feature>
<dbReference type="SUPFAM" id="SSF52335">
    <property type="entry name" value="Methylglyoxal synthase-like"/>
    <property type="match status" value="1"/>
</dbReference>
<feature type="binding site" evidence="14">
    <location>
        <position position="220"/>
    </location>
    <ligand>
        <name>ATP</name>
        <dbReference type="ChEBI" id="CHEBI:30616"/>
        <label>1</label>
    </ligand>
</feature>
<evidence type="ECO:0000256" key="6">
    <source>
        <dbReference type="ARBA" id="ARBA00022723"/>
    </source>
</evidence>
<keyword evidence="4 14" id="KW-0436">Ligase</keyword>
<feature type="binding site" evidence="14">
    <location>
        <position position="859"/>
    </location>
    <ligand>
        <name>Mg(2+)</name>
        <dbReference type="ChEBI" id="CHEBI:18420"/>
        <label>4</label>
    </ligand>
</feature>
<evidence type="ECO:0000259" key="16">
    <source>
        <dbReference type="PROSITE" id="PS51855"/>
    </source>
</evidence>
<evidence type="ECO:0000256" key="1">
    <source>
        <dbReference type="ARBA" id="ARBA00005077"/>
    </source>
</evidence>
<sequence length="1108" mass="119440">MPKRTDISSIMIIGAGPIVIGQACEFDYSGAQACKALREEGYRVILVNSNPATIMTDPGLADATYIEPITPEVVAKIIEKERPDAILPTMGGQTGLNTTLALDDMGVLEKFNVKLIGANRQAIEMAEDRKLFREAMDRLGLENPKATIIAAPKVNGKYDVAAGVAEAMKALDYVGLPAIIRPAFTLGGTGGGVAYNRDDYEAIVKSGLEASPVAQVLVDESLLGWKEYEMEVVRDRKDNAIIVCSIENIDPMGVHTGDSITVAPALTLTDKEYQIMRNGSIAVLREIGVETGGSNVQWAINPADGRMVVIEMNPRVSRSSALASKATGFPIAKIAAKLAVGYTLDELDNDITKVTPASFEPSIDYVVTKIPRFAFEKFPGSENNLTTAMKSVGEVMAIGRTIHESLQKALASLETGLSGFDEFAIPGAPDKASIFKALGQQTPDRLRVIAQAMRHGLTNDEIQQVTSFDPWFLARIREIMDMEAEIRAKGLPVTEDGLRRVKMMGFTDARLAKLTGRDEGQVRRARRNLGVKAVFKRIDTCAAEFEAQTPYMYSTYEAPAMGDVECESRPSNAKKVVILGGGPNRIGQGIEFDYCCCHACFALTAQGYETIMVNCNPETVSTDYDTSDRLYFEPLTLEHVLEILRVEQENGTLHGVIVQFGGQTPLKLANALHEEGIPILGTTPDAIDLAEDRERFQQLLNDLGLKQPVNGTARSRDEAFAVAKAVGYPLVIRPSFVLGGRAMEIVRSDEQLERYIATAVQVSGDTPVLLDSYLSGAIEVDVDALCDGENVHVAGIMEHIEEAGVHSGDSACCLPPHSLSAETVEELKRQTVLMARALNVVGLMNVQFAIKDGVIYVLEVNPRASRTVPFVAKATDSAIASIAARLMAGEPLSNFPERAPYAAGVGPDTVLPLADAMTLANPITPWFSVKEAVLPFARFPGVDPLLGPEMRSTGEVMGWDRTFALAFLKAQMGAGMQLPEGGKVFLSVKDMDKTAALADAARDLIALGFEIVATRGTAGWLTGLGIAARTVNKVYEGRPNIVDALKNTEIALVMNTTEGNQAINDSRDIRRVALMDKIPYFTTAAASIAAVAAMKARSEGYGVRTLQG</sequence>
<feature type="binding site" evidence="14">
    <location>
        <position position="253"/>
    </location>
    <ligand>
        <name>ATP</name>
        <dbReference type="ChEBI" id="CHEBI:30616"/>
        <label>1</label>
    </ligand>
</feature>
<evidence type="ECO:0000313" key="18">
    <source>
        <dbReference type="Proteomes" id="UP001431963"/>
    </source>
</evidence>
<dbReference type="NCBIfam" id="NF009455">
    <property type="entry name" value="PRK12815.1"/>
    <property type="match status" value="1"/>
</dbReference>
<dbReference type="PROSITE" id="PS00866">
    <property type="entry name" value="CPSASE_1"/>
    <property type="match status" value="1"/>
</dbReference>
<dbReference type="SUPFAM" id="SSF56059">
    <property type="entry name" value="Glutathione synthetase ATP-binding domain-like"/>
    <property type="match status" value="2"/>
</dbReference>
<feature type="binding site" evidence="14">
    <location>
        <position position="733"/>
    </location>
    <ligand>
        <name>ATP</name>
        <dbReference type="ChEBI" id="CHEBI:30616"/>
        <label>2</label>
    </ligand>
</feature>
<comment type="pathway">
    <text evidence="1 14">Amino-acid biosynthesis; L-arginine biosynthesis; carbamoyl phosphate from bicarbonate: step 1/1.</text>
</comment>
<feature type="binding site" evidence="14">
    <location>
        <position position="859"/>
    </location>
    <ligand>
        <name>Mn(2+)</name>
        <dbReference type="ChEBI" id="CHEBI:29035"/>
        <label>4</label>
    </ligand>
</feature>
<organism evidence="17 18">
    <name type="scientific">Gemmobacter denitrificans</name>
    <dbReference type="NCBI Taxonomy" id="3123040"/>
    <lineage>
        <taxon>Bacteria</taxon>
        <taxon>Pseudomonadati</taxon>
        <taxon>Pseudomonadota</taxon>
        <taxon>Alphaproteobacteria</taxon>
        <taxon>Rhodobacterales</taxon>
        <taxon>Paracoccaceae</taxon>
        <taxon>Gemmobacter</taxon>
    </lineage>
</organism>
<name>A0ABU8BRX2_9RHOB</name>
<feature type="binding site" evidence="14">
    <location>
        <position position="188"/>
    </location>
    <ligand>
        <name>ATP</name>
        <dbReference type="ChEBI" id="CHEBI:30616"/>
        <label>1</label>
    </ligand>
</feature>
<evidence type="ECO:0000256" key="9">
    <source>
        <dbReference type="ARBA" id="ARBA00022840"/>
    </source>
</evidence>
<feature type="binding site" evidence="14">
    <location>
        <position position="859"/>
    </location>
    <ligand>
        <name>ATP</name>
        <dbReference type="ChEBI" id="CHEBI:30616"/>
        <label>2</label>
    </ligand>
</feature>
<feature type="binding site" evidence="14">
    <location>
        <position position="779"/>
    </location>
    <ligand>
        <name>ATP</name>
        <dbReference type="ChEBI" id="CHEBI:30616"/>
        <label>2</label>
    </ligand>
</feature>
<feature type="binding site" evidence="14">
    <location>
        <position position="255"/>
    </location>
    <ligand>
        <name>ATP</name>
        <dbReference type="ChEBI" id="CHEBI:30616"/>
        <label>1</label>
    </ligand>
</feature>
<dbReference type="PROSITE" id="PS51855">
    <property type="entry name" value="MGS"/>
    <property type="match status" value="1"/>
</dbReference>
<evidence type="ECO:0000256" key="10">
    <source>
        <dbReference type="ARBA" id="ARBA00022842"/>
    </source>
</evidence>
<evidence type="ECO:0000256" key="13">
    <source>
        <dbReference type="ARBA" id="ARBA00047359"/>
    </source>
</evidence>
<feature type="binding site" evidence="14">
    <location>
        <position position="859"/>
    </location>
    <ligand>
        <name>Mg(2+)</name>
        <dbReference type="ChEBI" id="CHEBI:18420"/>
        <label>3</label>
    </ligand>
</feature>
<feature type="domain" description="ATP-grasp" evidence="15">
    <location>
        <begin position="697"/>
        <end position="888"/>
    </location>
</feature>
<dbReference type="InterPro" id="IPR005480">
    <property type="entry name" value="CPSase_lsu_oligo"/>
</dbReference>
<keyword evidence="9 14" id="KW-0067">ATP-binding</keyword>
<dbReference type="EMBL" id="JBALHR010000002">
    <property type="protein sequence ID" value="MEH7827444.1"/>
    <property type="molecule type" value="Genomic_DNA"/>
</dbReference>
<dbReference type="Pfam" id="PF02787">
    <property type="entry name" value="CPSase_L_D3"/>
    <property type="match status" value="1"/>
</dbReference>
<keyword evidence="3 14" id="KW-0055">Arginine biosynthesis</keyword>
<feature type="domain" description="ATP-grasp" evidence="15">
    <location>
        <begin position="133"/>
        <end position="340"/>
    </location>
</feature>
<evidence type="ECO:0000256" key="4">
    <source>
        <dbReference type="ARBA" id="ARBA00022598"/>
    </source>
</evidence>
<evidence type="ECO:0000256" key="14">
    <source>
        <dbReference type="HAMAP-Rule" id="MF_01210"/>
    </source>
</evidence>
<dbReference type="InterPro" id="IPR036914">
    <property type="entry name" value="MGS-like_dom_sf"/>
</dbReference>
<evidence type="ECO:0000256" key="12">
    <source>
        <dbReference type="ARBA" id="ARBA00023211"/>
    </source>
</evidence>
<dbReference type="Gene3D" id="3.40.50.1380">
    <property type="entry name" value="Methylglyoxal synthase-like domain"/>
    <property type="match status" value="1"/>
</dbReference>
<feature type="binding site" evidence="14">
    <location>
        <position position="297"/>
    </location>
    <ligand>
        <name>ATP</name>
        <dbReference type="ChEBI" id="CHEBI:30616"/>
        <label>1</label>
    </ligand>
</feature>
<dbReference type="InterPro" id="IPR005479">
    <property type="entry name" value="CPAse_ATP-bd"/>
</dbReference>
<feature type="binding site" evidence="14">
    <location>
        <position position="311"/>
    </location>
    <ligand>
        <name>Mn(2+)</name>
        <dbReference type="ChEBI" id="CHEBI:29035"/>
        <label>1</label>
    </ligand>
</feature>
<feature type="binding site" evidence="14">
    <location>
        <position position="227"/>
    </location>
    <ligand>
        <name>ATP</name>
        <dbReference type="ChEBI" id="CHEBI:30616"/>
        <label>1</label>
    </ligand>
</feature>
<feature type="binding site" evidence="14">
    <location>
        <position position="254"/>
    </location>
    <ligand>
        <name>ATP</name>
        <dbReference type="ChEBI" id="CHEBI:30616"/>
        <label>1</label>
    </ligand>
</feature>
<comment type="catalytic activity">
    <reaction evidence="14">
        <text>hydrogencarbonate + L-glutamine + 2 ATP + H2O = carbamoyl phosphate + L-glutamate + 2 ADP + phosphate + 2 H(+)</text>
        <dbReference type="Rhea" id="RHEA:18633"/>
        <dbReference type="ChEBI" id="CHEBI:15377"/>
        <dbReference type="ChEBI" id="CHEBI:15378"/>
        <dbReference type="ChEBI" id="CHEBI:17544"/>
        <dbReference type="ChEBI" id="CHEBI:29985"/>
        <dbReference type="ChEBI" id="CHEBI:30616"/>
        <dbReference type="ChEBI" id="CHEBI:43474"/>
        <dbReference type="ChEBI" id="CHEBI:58228"/>
        <dbReference type="ChEBI" id="CHEBI:58359"/>
        <dbReference type="ChEBI" id="CHEBI:456216"/>
        <dbReference type="EC" id="6.3.5.5"/>
    </reaction>
</comment>
<feature type="binding site" evidence="14">
    <location>
        <position position="181"/>
    </location>
    <ligand>
        <name>ATP</name>
        <dbReference type="ChEBI" id="CHEBI:30616"/>
        <label>1</label>
    </ligand>
</feature>
<proteinExistence type="inferred from homology"/>
<dbReference type="CDD" id="cd01424">
    <property type="entry name" value="MGS_CPS_II"/>
    <property type="match status" value="1"/>
</dbReference>
<feature type="binding site" evidence="14">
    <location>
        <position position="807"/>
    </location>
    <ligand>
        <name>ATP</name>
        <dbReference type="ChEBI" id="CHEBI:30616"/>
        <label>2</label>
    </ligand>
</feature>
<feature type="binding site" evidence="14">
    <location>
        <position position="861"/>
    </location>
    <ligand>
        <name>Mn(2+)</name>
        <dbReference type="ChEBI" id="CHEBI:29035"/>
        <label>4</label>
    </ligand>
</feature>
<keyword evidence="12" id="KW-0464">Manganese</keyword>
<comment type="similarity">
    <text evidence="2 14">Belongs to the CarB family.</text>
</comment>
<keyword evidence="18" id="KW-1185">Reference proteome</keyword>
<dbReference type="PROSITE" id="PS51257">
    <property type="entry name" value="PROKAR_LIPOPROTEIN"/>
    <property type="match status" value="1"/>
</dbReference>
<feature type="binding site" evidence="14">
    <location>
        <position position="297"/>
    </location>
    <ligand>
        <name>Mg(2+)</name>
        <dbReference type="ChEBI" id="CHEBI:18420"/>
        <label>1</label>
    </ligand>
</feature>
<dbReference type="NCBIfam" id="TIGR01369">
    <property type="entry name" value="CPSaseII_lrg"/>
    <property type="match status" value="1"/>
</dbReference>
<dbReference type="EC" id="6.3.4.16" evidence="14"/>
<dbReference type="GO" id="GO:0004088">
    <property type="term" value="F:carbamoyl-phosphate synthase (glutamine-hydrolyzing) activity"/>
    <property type="evidence" value="ECO:0007669"/>
    <property type="project" value="UniProtKB-EC"/>
</dbReference>
<dbReference type="PANTHER" id="PTHR11405:SF53">
    <property type="entry name" value="CARBAMOYL-PHOSPHATE SYNTHASE [AMMONIA], MITOCHONDRIAL"/>
    <property type="match status" value="1"/>
</dbReference>
<comment type="domain">
    <text evidence="14">The large subunit is composed of 2 ATP-grasp domains that are involved in binding the 2 ATP molecules needed for carbamoyl phosphate synthesis. The N-terminal ATP-grasp domain (referred to as the carboxyphosphate synthetic component) catalyzes the ATP-dependent phosphorylation of hydrogencarbonate to carboxyphosphate and the subsequent nucleophilic attack by ammonia to form a carbamate intermediate. The C-terminal ATP-grasp domain (referred to as the carbamoyl phosphate synthetic component) then catalyzes the phosphorylation of carbamate with the second ATP to form the end product carbamoyl phosphate. The reactive and unstable enzyme intermediates are sequentially channeled from one active site to the next through the interior of the protein over a distance of at least 96 A.</text>
</comment>
<comment type="pathway">
    <text evidence="14">Pyrimidine metabolism; UMP biosynthesis via de novo pathway; (S)-dihydroorotate from bicarbonate: step 1/3.</text>
</comment>
<evidence type="ECO:0000259" key="15">
    <source>
        <dbReference type="PROSITE" id="PS50975"/>
    </source>
</evidence>
<comment type="caution">
    <text evidence="14">Lacks conserved residue(s) required for the propagation of feature annotation.</text>
</comment>
<feature type="binding site" evidence="14">
    <location>
        <position position="313"/>
    </location>
    <ligand>
        <name>Mg(2+)</name>
        <dbReference type="ChEBI" id="CHEBI:18420"/>
        <label>2</label>
    </ligand>
</feature>
<dbReference type="HAMAP" id="MF_01210_A">
    <property type="entry name" value="CPSase_L_chain_A"/>
    <property type="match status" value="1"/>
</dbReference>
<dbReference type="SMART" id="SM00851">
    <property type="entry name" value="MGS"/>
    <property type="match status" value="1"/>
</dbReference>
<feature type="binding site" evidence="14">
    <location>
        <position position="774"/>
    </location>
    <ligand>
        <name>ATP</name>
        <dbReference type="ChEBI" id="CHEBI:30616"/>
        <label>2</label>
    </ligand>
</feature>
<dbReference type="InterPro" id="IPR011761">
    <property type="entry name" value="ATP-grasp"/>
</dbReference>
<feature type="binding site" evidence="14">
    <location>
        <position position="859"/>
    </location>
    <ligand>
        <name>Mn(2+)</name>
        <dbReference type="ChEBI" id="CHEBI:29035"/>
        <label>3</label>
    </ligand>
</feature>
<feature type="binding site" evidence="14">
    <location>
        <position position="847"/>
    </location>
    <ligand>
        <name>Mg(2+)</name>
        <dbReference type="ChEBI" id="CHEBI:18420"/>
        <label>3</label>
    </ligand>
</feature>
<feature type="binding site" evidence="14">
    <location>
        <position position="804"/>
    </location>
    <ligand>
        <name>ATP</name>
        <dbReference type="ChEBI" id="CHEBI:30616"/>
        <label>2</label>
    </ligand>
</feature>
<feature type="region of interest" description="Carboxyphosphate synthetic domain" evidence="14">
    <location>
        <begin position="1"/>
        <end position="414"/>
    </location>
</feature>
<feature type="binding site" evidence="14">
    <location>
        <position position="222"/>
    </location>
    <ligand>
        <name>ATP</name>
        <dbReference type="ChEBI" id="CHEBI:30616"/>
        <label>1</label>
    </ligand>
</feature>
<dbReference type="InterPro" id="IPR006275">
    <property type="entry name" value="CPSase_lsu"/>
</dbReference>
<feature type="binding site" evidence="14">
    <location>
        <position position="313"/>
    </location>
    <ligand>
        <name>Mn(2+)</name>
        <dbReference type="ChEBI" id="CHEBI:29035"/>
        <label>2</label>
    </ligand>
</feature>
<dbReference type="HAMAP" id="MF_01210_B">
    <property type="entry name" value="CPSase_L_chain_B"/>
    <property type="match status" value="1"/>
</dbReference>
<feature type="binding site" evidence="14">
    <location>
        <position position="311"/>
    </location>
    <ligand>
        <name>Mn(2+)</name>
        <dbReference type="ChEBI" id="CHEBI:29035"/>
        <label>2</label>
    </ligand>
</feature>
<dbReference type="Pfam" id="PF02142">
    <property type="entry name" value="MGS"/>
    <property type="match status" value="1"/>
</dbReference>
<dbReference type="InterPro" id="IPR016185">
    <property type="entry name" value="PreATP-grasp_dom_sf"/>
</dbReference>
<comment type="caution">
    <text evidence="17">The sequence shown here is derived from an EMBL/GenBank/DDBJ whole genome shotgun (WGS) entry which is preliminary data.</text>
</comment>
<keyword evidence="8 14" id="KW-0547">Nucleotide-binding</keyword>
<comment type="function">
    <text evidence="14">Large subunit of the glutamine-dependent carbamoyl phosphate synthetase (CPSase). CPSase catalyzes the formation of carbamoyl phosphate from the ammonia moiety of glutamine, carbonate, and phosphate donated by ATP, constituting the first step of 2 biosynthetic pathways, one leading to arginine and/or urea and the other to pyrimidine nucleotides. The large subunit (synthetase) binds the substrates ammonia (free or transferred from glutamine from the small subunit), hydrogencarbonate and ATP and carries out an ATP-coupled ligase reaction, activating hydrogencarbonate by forming carboxy phosphate which reacts with ammonia to form carbamoyl phosphate.</text>
</comment>
<comment type="cofactor">
    <cofactor evidence="14">
        <name>Mg(2+)</name>
        <dbReference type="ChEBI" id="CHEBI:18420"/>
    </cofactor>
    <cofactor evidence="14">
        <name>Mn(2+)</name>
        <dbReference type="ChEBI" id="CHEBI:29035"/>
    </cofactor>
    <text evidence="14">Binds 4 Mg(2+) or Mn(2+) ions per subunit.</text>
</comment>
<evidence type="ECO:0000256" key="2">
    <source>
        <dbReference type="ARBA" id="ARBA00009799"/>
    </source>
</evidence>
<dbReference type="PANTHER" id="PTHR11405">
    <property type="entry name" value="CARBAMOYLTRANSFERASE FAMILY MEMBER"/>
    <property type="match status" value="1"/>
</dbReference>
<dbReference type="SMART" id="SM01096">
    <property type="entry name" value="CPSase_L_D3"/>
    <property type="match status" value="1"/>
</dbReference>
<dbReference type="PRINTS" id="PR00098">
    <property type="entry name" value="CPSASE"/>
</dbReference>
<dbReference type="Gene3D" id="1.10.1030.10">
    <property type="entry name" value="Carbamoyl-phosphate synthetase, large subunit oligomerisation domain"/>
    <property type="match status" value="1"/>
</dbReference>
<evidence type="ECO:0000256" key="11">
    <source>
        <dbReference type="ARBA" id="ARBA00022975"/>
    </source>
</evidence>
<feature type="binding site" evidence="14">
    <location>
        <position position="861"/>
    </location>
    <ligand>
        <name>Mg(2+)</name>
        <dbReference type="ChEBI" id="CHEBI:18420"/>
        <label>4</label>
    </ligand>
</feature>
<dbReference type="InterPro" id="IPR033937">
    <property type="entry name" value="MGS_CPS_CarB"/>
</dbReference>
<feature type="binding site" evidence="14">
    <location>
        <position position="805"/>
    </location>
    <ligand>
        <name>ATP</name>
        <dbReference type="ChEBI" id="CHEBI:30616"/>
        <label>2</label>
    </ligand>
</feature>
<comment type="catalytic activity">
    <reaction evidence="13 14">
        <text>hydrogencarbonate + NH4(+) + 2 ATP = carbamoyl phosphate + 2 ADP + phosphate + 2 H(+)</text>
        <dbReference type="Rhea" id="RHEA:18029"/>
        <dbReference type="ChEBI" id="CHEBI:15378"/>
        <dbReference type="ChEBI" id="CHEBI:17544"/>
        <dbReference type="ChEBI" id="CHEBI:28938"/>
        <dbReference type="ChEBI" id="CHEBI:30616"/>
        <dbReference type="ChEBI" id="CHEBI:43474"/>
        <dbReference type="ChEBI" id="CHEBI:58228"/>
        <dbReference type="ChEBI" id="CHEBI:456216"/>
        <dbReference type="EC" id="6.3.4.16"/>
    </reaction>
</comment>
<dbReference type="PROSITE" id="PS50975">
    <property type="entry name" value="ATP_GRASP"/>
    <property type="match status" value="2"/>
</dbReference>
<evidence type="ECO:0000313" key="17">
    <source>
        <dbReference type="EMBL" id="MEH7827444.1"/>
    </source>
</evidence>
<dbReference type="Gene3D" id="3.40.50.20">
    <property type="match status" value="2"/>
</dbReference>
<dbReference type="PROSITE" id="PS00867">
    <property type="entry name" value="CPSASE_2"/>
    <property type="match status" value="2"/>
</dbReference>
<keyword evidence="11 14" id="KW-0665">Pyrimidine biosynthesis</keyword>
<feature type="binding site" evidence="14">
    <location>
        <position position="772"/>
    </location>
    <ligand>
        <name>ATP</name>
        <dbReference type="ChEBI" id="CHEBI:30616"/>
        <label>2</label>
    </ligand>
</feature>
<gene>
    <name evidence="14 17" type="primary">carB</name>
    <name evidence="17" type="ORF">V6590_04720</name>
</gene>
<dbReference type="Pfam" id="PF25596">
    <property type="entry name" value="CPSase_L_D1"/>
    <property type="match status" value="2"/>
</dbReference>
<feature type="region of interest" description="Allosteric domain" evidence="14">
    <location>
        <begin position="976"/>
        <end position="1108"/>
    </location>
</feature>
<feature type="binding site" evidence="14">
    <location>
        <position position="806"/>
    </location>
    <ligand>
        <name>ATP</name>
        <dbReference type="ChEBI" id="CHEBI:30616"/>
        <label>2</label>
    </ligand>
</feature>
<dbReference type="SUPFAM" id="SSF48108">
    <property type="entry name" value="Carbamoyl phosphate synthetase, large subunit connection domain"/>
    <property type="match status" value="1"/>
</dbReference>
<feature type="binding site" evidence="14">
    <location>
        <position position="311"/>
    </location>
    <ligand>
        <name>Mg(2+)</name>
        <dbReference type="ChEBI" id="CHEBI:18420"/>
        <label>2</label>
    </ligand>
</feature>
<dbReference type="InterPro" id="IPR005483">
    <property type="entry name" value="CPSase_dom"/>
</dbReference>
<feature type="binding site" evidence="14">
    <location>
        <position position="847"/>
    </location>
    <ligand>
        <name>ATP</name>
        <dbReference type="ChEBI" id="CHEBI:30616"/>
        <label>2</label>
    </ligand>
</feature>
<protein>
    <recommendedName>
        <fullName evidence="14">Carbamoyl phosphate synthase large chain</fullName>
        <ecNumber evidence="14">6.3.4.16</ecNumber>
        <ecNumber evidence="14">6.3.5.5</ecNumber>
    </recommendedName>
    <alternativeName>
        <fullName evidence="14">Carbamoyl phosphate synthetase ammonia chain</fullName>
    </alternativeName>
</protein>
<feature type="binding site" evidence="14">
    <location>
        <position position="847"/>
    </location>
    <ligand>
        <name>Mn(2+)</name>
        <dbReference type="ChEBI" id="CHEBI:29035"/>
        <label>3</label>
    </ligand>
</feature>
<reference evidence="17" key="1">
    <citation type="submission" date="2024-02" db="EMBL/GenBank/DDBJ databases">
        <title>Genome sequences of strain Gemmobacter sp. JM10B15.</title>
        <authorList>
            <person name="Zhang M."/>
        </authorList>
    </citation>
    <scope>NUCLEOTIDE SEQUENCE</scope>
    <source>
        <strain evidence="17">JM10B15</strain>
    </source>
</reference>
<keyword evidence="6" id="KW-0479">Metal-binding</keyword>
<feature type="binding site" evidence="14">
    <location>
        <position position="187"/>
    </location>
    <ligand>
        <name>ATP</name>
        <dbReference type="ChEBI" id="CHEBI:30616"/>
        <label>1</label>
    </ligand>
</feature>
<dbReference type="Proteomes" id="UP001431963">
    <property type="component" value="Unassembled WGS sequence"/>
</dbReference>
<feature type="binding site" evidence="14">
    <location>
        <position position="129"/>
    </location>
    <ligand>
        <name>ATP</name>
        <dbReference type="ChEBI" id="CHEBI:30616"/>
        <label>1</label>
    </ligand>
</feature>